<dbReference type="InterPro" id="IPR024320">
    <property type="entry name" value="LPG_synthase_C"/>
</dbReference>
<dbReference type="PANTHER" id="PTHR34697:SF2">
    <property type="entry name" value="PHOSPHATIDYLGLYCEROL LYSYLTRANSFERASE"/>
    <property type="match status" value="1"/>
</dbReference>
<dbReference type="SUPFAM" id="SSF55729">
    <property type="entry name" value="Acyl-CoA N-acyltransferases (Nat)"/>
    <property type="match status" value="1"/>
</dbReference>
<protein>
    <recommendedName>
        <fullName evidence="6">Phosphatidylglycerol lysyltransferase C-terminal domain-containing protein</fullName>
    </recommendedName>
</protein>
<gene>
    <name evidence="7" type="ORF">DKW60_19220</name>
</gene>
<evidence type="ECO:0000256" key="4">
    <source>
        <dbReference type="ARBA" id="ARBA00022989"/>
    </source>
</evidence>
<dbReference type="EMBL" id="QGKM01000075">
    <property type="protein sequence ID" value="PWQ92876.1"/>
    <property type="molecule type" value="Genomic_DNA"/>
</dbReference>
<dbReference type="InterPro" id="IPR051211">
    <property type="entry name" value="PG_lysyltransferase"/>
</dbReference>
<dbReference type="AlphaFoldDB" id="A0A317C2H6"/>
<comment type="caution">
    <text evidence="7">The sequence shown here is derived from an EMBL/GenBank/DDBJ whole genome shotgun (WGS) entry which is preliminary data.</text>
</comment>
<keyword evidence="3" id="KW-0812">Transmembrane</keyword>
<keyword evidence="5" id="KW-0472">Membrane</keyword>
<evidence type="ECO:0000313" key="7">
    <source>
        <dbReference type="EMBL" id="PWQ92876.1"/>
    </source>
</evidence>
<dbReference type="InterPro" id="IPR016181">
    <property type="entry name" value="Acyl_CoA_acyltransferase"/>
</dbReference>
<evidence type="ECO:0000256" key="3">
    <source>
        <dbReference type="ARBA" id="ARBA00022692"/>
    </source>
</evidence>
<dbReference type="Pfam" id="PF09924">
    <property type="entry name" value="LPG_synthase_C"/>
    <property type="match status" value="1"/>
</dbReference>
<dbReference type="GO" id="GO:0016755">
    <property type="term" value="F:aminoacyltransferase activity"/>
    <property type="evidence" value="ECO:0007669"/>
    <property type="project" value="TreeGrafter"/>
</dbReference>
<evidence type="ECO:0000256" key="1">
    <source>
        <dbReference type="ARBA" id="ARBA00004651"/>
    </source>
</evidence>
<accession>A0A317C2H6</accession>
<dbReference type="GO" id="GO:0005886">
    <property type="term" value="C:plasma membrane"/>
    <property type="evidence" value="ECO:0007669"/>
    <property type="project" value="UniProtKB-SubCell"/>
</dbReference>
<evidence type="ECO:0000256" key="2">
    <source>
        <dbReference type="ARBA" id="ARBA00022475"/>
    </source>
</evidence>
<dbReference type="GO" id="GO:0055091">
    <property type="term" value="P:phospholipid homeostasis"/>
    <property type="evidence" value="ECO:0007669"/>
    <property type="project" value="TreeGrafter"/>
</dbReference>
<evidence type="ECO:0000259" key="6">
    <source>
        <dbReference type="Pfam" id="PF09924"/>
    </source>
</evidence>
<name>A0A317C2H6_9GAMM</name>
<keyword evidence="8" id="KW-1185">Reference proteome</keyword>
<keyword evidence="2" id="KW-1003">Cell membrane</keyword>
<proteinExistence type="predicted"/>
<dbReference type="PANTHER" id="PTHR34697">
    <property type="entry name" value="PHOSPHATIDYLGLYCEROL LYSYLTRANSFERASE"/>
    <property type="match status" value="1"/>
</dbReference>
<feature type="domain" description="Phosphatidylglycerol lysyltransferase C-terminal" evidence="6">
    <location>
        <begin position="27"/>
        <end position="315"/>
    </location>
</feature>
<organism evidence="7 8">
    <name type="scientific">Leucothrix pacifica</name>
    <dbReference type="NCBI Taxonomy" id="1247513"/>
    <lineage>
        <taxon>Bacteria</taxon>
        <taxon>Pseudomonadati</taxon>
        <taxon>Pseudomonadota</taxon>
        <taxon>Gammaproteobacteria</taxon>
        <taxon>Thiotrichales</taxon>
        <taxon>Thiotrichaceae</taxon>
        <taxon>Leucothrix</taxon>
    </lineage>
</organism>
<evidence type="ECO:0000313" key="8">
    <source>
        <dbReference type="Proteomes" id="UP000245539"/>
    </source>
</evidence>
<sequence length="360" mass="40598">MGATATNQTDQESLRPYLRNFGSGCMSYSTLQDELRHFVLEGVGYVAYLPFKHLFWSRQGHRVVIGNPVCDPANYTQILSAFLADSKRVIFVHINAECGDALTSLGVQVNGFGIETDLPCSNFDLSGKKRAKLRQWRNKCEREGVTVFEKSITDFESHDTVKGLSQAWLEAKGTREYGILSRPFSYESEPDVRNFWASHNDKLIAMAVFDPIYRNNQVIGYYHNVDRILPEAPNGTGAFLIMEAMKQFEAEGKAFVSLGMSPLFMIQSRPGHNKNQKTQRILKYTYKELNFIYPFQGNASHKQKFAGNQTQVYIAATEGNTLWQVLILLKALGSLEINKDTLKIFGHIAKKSATLIRGNS</sequence>
<reference evidence="7 8" key="1">
    <citation type="submission" date="2018-05" db="EMBL/GenBank/DDBJ databases">
        <title>Leucothrix arctica sp. nov., isolated from Arctic seawater.</title>
        <authorList>
            <person name="Choi A."/>
            <person name="Baek K."/>
        </authorList>
    </citation>
    <scope>NUCLEOTIDE SEQUENCE [LARGE SCALE GENOMIC DNA]</scope>
    <source>
        <strain evidence="7 8">JCM 18388</strain>
    </source>
</reference>
<evidence type="ECO:0000256" key="5">
    <source>
        <dbReference type="ARBA" id="ARBA00023136"/>
    </source>
</evidence>
<dbReference type="Proteomes" id="UP000245539">
    <property type="component" value="Unassembled WGS sequence"/>
</dbReference>
<comment type="subcellular location">
    <subcellularLocation>
        <location evidence="1">Cell membrane</location>
        <topology evidence="1">Multi-pass membrane protein</topology>
    </subcellularLocation>
</comment>
<keyword evidence="4" id="KW-1133">Transmembrane helix</keyword>